<evidence type="ECO:0000313" key="1">
    <source>
        <dbReference type="EMBL" id="KRY05890.1"/>
    </source>
</evidence>
<keyword evidence="2" id="KW-1185">Reference proteome</keyword>
<gene>
    <name evidence="1" type="ORF">T12_3873</name>
</gene>
<accession>A0A0V0Z015</accession>
<evidence type="ECO:0000313" key="2">
    <source>
        <dbReference type="Proteomes" id="UP000054783"/>
    </source>
</evidence>
<reference evidence="1 2" key="1">
    <citation type="submission" date="2015-01" db="EMBL/GenBank/DDBJ databases">
        <title>Evolution of Trichinella species and genotypes.</title>
        <authorList>
            <person name="Korhonen P.K."/>
            <person name="Edoardo P."/>
            <person name="Giuseppe L.R."/>
            <person name="Gasser R.B."/>
        </authorList>
    </citation>
    <scope>NUCLEOTIDE SEQUENCE [LARGE SCALE GENOMIC DNA]</scope>
    <source>
        <strain evidence="1">ISS2496</strain>
    </source>
</reference>
<sequence length="40" mass="4667">MRYLTKLLVSKGVIYGFLYYKSEIQAQMLLESATFARGYL</sequence>
<comment type="caution">
    <text evidence="1">The sequence shown here is derived from an EMBL/GenBank/DDBJ whole genome shotgun (WGS) entry which is preliminary data.</text>
</comment>
<dbReference type="Proteomes" id="UP000054783">
    <property type="component" value="Unassembled WGS sequence"/>
</dbReference>
<organism evidence="1 2">
    <name type="scientific">Trichinella patagoniensis</name>
    <dbReference type="NCBI Taxonomy" id="990121"/>
    <lineage>
        <taxon>Eukaryota</taxon>
        <taxon>Metazoa</taxon>
        <taxon>Ecdysozoa</taxon>
        <taxon>Nematoda</taxon>
        <taxon>Enoplea</taxon>
        <taxon>Dorylaimia</taxon>
        <taxon>Trichinellida</taxon>
        <taxon>Trichinellidae</taxon>
        <taxon>Trichinella</taxon>
    </lineage>
</organism>
<dbReference type="AlphaFoldDB" id="A0A0V0Z015"/>
<name>A0A0V0Z015_9BILA</name>
<dbReference type="EMBL" id="JYDQ01001049">
    <property type="protein sequence ID" value="KRY05890.1"/>
    <property type="molecule type" value="Genomic_DNA"/>
</dbReference>
<protein>
    <submittedName>
        <fullName evidence="1">Uncharacterized protein</fullName>
    </submittedName>
</protein>
<proteinExistence type="predicted"/>